<keyword evidence="15" id="KW-1185">Reference proteome</keyword>
<gene>
    <name evidence="14" type="ORF">M406DRAFT_245039</name>
</gene>
<keyword evidence="7 12" id="KW-1133">Transmembrane helix</keyword>
<accession>A0A9P4YDB3</accession>
<evidence type="ECO:0000256" key="3">
    <source>
        <dbReference type="ARBA" id="ARBA00022568"/>
    </source>
</evidence>
<evidence type="ECO:0000256" key="5">
    <source>
        <dbReference type="ARBA" id="ARBA00022692"/>
    </source>
</evidence>
<dbReference type="Gene3D" id="1.10.238.10">
    <property type="entry name" value="EF-hand"/>
    <property type="match status" value="1"/>
</dbReference>
<comment type="caution">
    <text evidence="14">The sequence shown here is derived from an EMBL/GenBank/DDBJ whole genome shotgun (WGS) entry which is preliminary data.</text>
</comment>
<dbReference type="OrthoDB" id="544685at2759"/>
<evidence type="ECO:0000256" key="6">
    <source>
        <dbReference type="ARBA" id="ARBA00022967"/>
    </source>
</evidence>
<evidence type="ECO:0000256" key="12">
    <source>
        <dbReference type="SAM" id="Phobius"/>
    </source>
</evidence>
<feature type="compositionally biased region" description="Polar residues" evidence="11">
    <location>
        <begin position="15"/>
        <end position="28"/>
    </location>
</feature>
<dbReference type="FunFam" id="1.10.238.10:FF:000345">
    <property type="entry name" value="Mechanosensitive ion channel protein"/>
    <property type="match status" value="1"/>
</dbReference>
<keyword evidence="9" id="KW-0407">Ion channel</keyword>
<keyword evidence="3" id="KW-0109">Calcium transport</keyword>
<dbReference type="GeneID" id="63833429"/>
<dbReference type="PIRSF" id="PIRSF017209">
    <property type="entry name" value="Memb_At2g17000_prd"/>
    <property type="match status" value="1"/>
</dbReference>
<dbReference type="GO" id="GO:0005262">
    <property type="term" value="F:calcium channel activity"/>
    <property type="evidence" value="ECO:0007669"/>
    <property type="project" value="UniProtKB-KW"/>
</dbReference>
<dbReference type="PANTHER" id="PTHR31323">
    <property type="entry name" value="MECHANOSENSITIVE ION CHANNEL PROTEIN MSY2"/>
    <property type="match status" value="1"/>
</dbReference>
<dbReference type="PANTHER" id="PTHR31323:SF15">
    <property type="entry name" value="MECHANOSENSITIVE ION CHANNEL PROTEIN MSY1"/>
    <property type="match status" value="1"/>
</dbReference>
<dbReference type="InterPro" id="IPR058650">
    <property type="entry name" value="Msy1/2-like"/>
</dbReference>
<dbReference type="RefSeq" id="XP_040782247.1">
    <property type="nucleotide sequence ID" value="XM_040916300.1"/>
</dbReference>
<feature type="domain" description="EF-hand" evidence="13">
    <location>
        <begin position="402"/>
        <end position="437"/>
    </location>
</feature>
<feature type="non-terminal residue" evidence="14">
    <location>
        <position position="687"/>
    </location>
</feature>
<feature type="compositionally biased region" description="Basic and acidic residues" evidence="11">
    <location>
        <begin position="43"/>
        <end position="57"/>
    </location>
</feature>
<sequence length="687" mass="77319">MAARQSPDSADPFYQDTNTLNQSESQENATRLMDDLELLRAERLASNEEKREREGSRRRSKSLSRRHRPEAPPEDAFDTLTREPQIPTTKPPEKATLVRKLFNEIKRFPRIIRYFVYAIPVAAILLTPILLAKFALNGDTTIGGAGGLQLLWFGIWLEIVWCSIWASRIIVATMPLSFGTVAKVIGSSNHKKWKDIGRQMEMPTAAFLWLLGLICSFKPITDNHRSGGGGSSDDPPYILWIDVVWKVIIALFVLATSNFAEKILIQWIATSFHVRTYASRIEQNRINIDYLVRLYEYSKLKLVTDDPEWTEANGGPSGAKTPLRMVQQNARLALNNIGKAAGRVAGDLTGRKVMASGHPRKVVLELMRNTHNSHILARRIYRTFVRDGAETITLDDLKEAFAAPEDAEACFGIFDQDLNGDISVEELELVCNEIHLEKKAIAASLKDLDSVIKKLDQVFLFIIFIIAAIVFISIISGSAASALGTSGTTILGLSWMLQATAQEFLQSIIFVFVKHPFDVGDRVTVYGNTGSLGTGDDYYVMEISLLYTEFKKMEGHIVQAPNSLLNTLFILNQRRSSGLADPIELKLRFGTPSALVDELKARMLDFVLENKRDYQPQIISEVRTIDEVYSVTLNIIFFHKSNFQNELLRLQRHNKFAAELMHQMTELGIEGPRKAQPGGAKEYPFYY</sequence>
<keyword evidence="8 12" id="KW-0472">Membrane</keyword>
<keyword evidence="4" id="KW-0107">Calcium channel</keyword>
<feature type="transmembrane region" description="Helical" evidence="12">
    <location>
        <begin position="114"/>
        <end position="135"/>
    </location>
</feature>
<dbReference type="SUPFAM" id="SSF50182">
    <property type="entry name" value="Sm-like ribonucleoproteins"/>
    <property type="match status" value="1"/>
</dbReference>
<dbReference type="Proteomes" id="UP000803844">
    <property type="component" value="Unassembled WGS sequence"/>
</dbReference>
<dbReference type="GO" id="GO:0006874">
    <property type="term" value="P:intracellular calcium ion homeostasis"/>
    <property type="evidence" value="ECO:0007669"/>
    <property type="project" value="TreeGrafter"/>
</dbReference>
<dbReference type="Pfam" id="PF00924">
    <property type="entry name" value="MS_channel_2nd"/>
    <property type="match status" value="1"/>
</dbReference>
<evidence type="ECO:0000313" key="14">
    <source>
        <dbReference type="EMBL" id="KAF3771286.1"/>
    </source>
</evidence>
<evidence type="ECO:0000256" key="7">
    <source>
        <dbReference type="ARBA" id="ARBA00022989"/>
    </source>
</evidence>
<feature type="transmembrane region" description="Helical" evidence="12">
    <location>
        <begin position="237"/>
        <end position="255"/>
    </location>
</feature>
<evidence type="ECO:0000256" key="1">
    <source>
        <dbReference type="ARBA" id="ARBA00004127"/>
    </source>
</evidence>
<organism evidence="14 15">
    <name type="scientific">Cryphonectria parasitica (strain ATCC 38755 / EP155)</name>
    <dbReference type="NCBI Taxonomy" id="660469"/>
    <lineage>
        <taxon>Eukaryota</taxon>
        <taxon>Fungi</taxon>
        <taxon>Dikarya</taxon>
        <taxon>Ascomycota</taxon>
        <taxon>Pezizomycotina</taxon>
        <taxon>Sordariomycetes</taxon>
        <taxon>Sordariomycetidae</taxon>
        <taxon>Diaporthales</taxon>
        <taxon>Cryphonectriaceae</taxon>
        <taxon>Cryphonectria-Endothia species complex</taxon>
        <taxon>Cryphonectria</taxon>
    </lineage>
</organism>
<keyword evidence="3" id="KW-0406">Ion transport</keyword>
<dbReference type="InterPro" id="IPR011992">
    <property type="entry name" value="EF-hand-dom_pair"/>
</dbReference>
<feature type="region of interest" description="Disordered" evidence="11">
    <location>
        <begin position="43"/>
        <end position="92"/>
    </location>
</feature>
<keyword evidence="3" id="KW-0106">Calcium</keyword>
<evidence type="ECO:0000313" key="15">
    <source>
        <dbReference type="Proteomes" id="UP000803844"/>
    </source>
</evidence>
<dbReference type="SUPFAM" id="SSF47473">
    <property type="entry name" value="EF-hand"/>
    <property type="match status" value="1"/>
</dbReference>
<name>A0A9P4YDB3_CRYP1</name>
<proteinExistence type="inferred from homology"/>
<evidence type="ECO:0000256" key="11">
    <source>
        <dbReference type="SAM" id="MobiDB-lite"/>
    </source>
</evidence>
<dbReference type="InterPro" id="IPR023408">
    <property type="entry name" value="MscS_beta-dom_sf"/>
</dbReference>
<evidence type="ECO:0000256" key="9">
    <source>
        <dbReference type="ARBA" id="ARBA00023303"/>
    </source>
</evidence>
<protein>
    <recommendedName>
        <fullName evidence="13">EF-hand domain-containing protein</fullName>
    </recommendedName>
</protein>
<dbReference type="Pfam" id="PF25886">
    <property type="entry name" value="Msy1"/>
    <property type="match status" value="1"/>
</dbReference>
<feature type="transmembrane region" description="Helical" evidence="12">
    <location>
        <begin position="202"/>
        <end position="221"/>
    </location>
</feature>
<dbReference type="InterPro" id="IPR006685">
    <property type="entry name" value="MscS_channel_2nd"/>
</dbReference>
<feature type="region of interest" description="Disordered" evidence="11">
    <location>
        <begin position="1"/>
        <end position="28"/>
    </location>
</feature>
<evidence type="ECO:0000256" key="2">
    <source>
        <dbReference type="ARBA" id="ARBA00008017"/>
    </source>
</evidence>
<feature type="compositionally biased region" description="Basic residues" evidence="11">
    <location>
        <begin position="58"/>
        <end position="68"/>
    </location>
</feature>
<reference evidence="14" key="1">
    <citation type="journal article" date="2020" name="Phytopathology">
        <title>Genome sequence of the chestnut blight fungus Cryphonectria parasitica EP155: A fundamental resource for an archetypical invasive plant pathogen.</title>
        <authorList>
            <person name="Crouch J.A."/>
            <person name="Dawe A."/>
            <person name="Aerts A."/>
            <person name="Barry K."/>
            <person name="Churchill A.C.L."/>
            <person name="Grimwood J."/>
            <person name="Hillman B."/>
            <person name="Milgroom M.G."/>
            <person name="Pangilinan J."/>
            <person name="Smith M."/>
            <person name="Salamov A."/>
            <person name="Schmutz J."/>
            <person name="Yadav J."/>
            <person name="Grigoriev I.V."/>
            <person name="Nuss D."/>
        </authorList>
    </citation>
    <scope>NUCLEOTIDE SEQUENCE</scope>
    <source>
        <strain evidence="14">EP155</strain>
    </source>
</reference>
<dbReference type="PROSITE" id="PS50222">
    <property type="entry name" value="EF_HAND_2"/>
    <property type="match status" value="1"/>
</dbReference>
<evidence type="ECO:0000256" key="8">
    <source>
        <dbReference type="ARBA" id="ARBA00023136"/>
    </source>
</evidence>
<dbReference type="EMBL" id="MU032344">
    <property type="protein sequence ID" value="KAF3771286.1"/>
    <property type="molecule type" value="Genomic_DNA"/>
</dbReference>
<dbReference type="InterPro" id="IPR016688">
    <property type="entry name" value="MscS-like_plants/fungi"/>
</dbReference>
<comment type="similarity">
    <text evidence="2">Belongs to the MscS (TC 1.A.23) family.</text>
</comment>
<comment type="subcellular location">
    <subcellularLocation>
        <location evidence="1">Endomembrane system</location>
        <topology evidence="1">Multi-pass membrane protein</topology>
    </subcellularLocation>
</comment>
<dbReference type="InterPro" id="IPR002048">
    <property type="entry name" value="EF_hand_dom"/>
</dbReference>
<comment type="catalytic activity">
    <reaction evidence="10">
        <text>Ca(2+)(in) = Ca(2+)(out)</text>
        <dbReference type="Rhea" id="RHEA:29671"/>
        <dbReference type="ChEBI" id="CHEBI:29108"/>
    </reaction>
</comment>
<dbReference type="Gene3D" id="2.30.30.60">
    <property type="match status" value="1"/>
</dbReference>
<dbReference type="AlphaFoldDB" id="A0A9P4YDB3"/>
<keyword evidence="5 12" id="KW-0812">Transmembrane</keyword>
<keyword evidence="6" id="KW-1278">Translocase</keyword>
<evidence type="ECO:0000256" key="10">
    <source>
        <dbReference type="ARBA" id="ARBA00036634"/>
    </source>
</evidence>
<evidence type="ECO:0000259" key="13">
    <source>
        <dbReference type="PROSITE" id="PS50222"/>
    </source>
</evidence>
<evidence type="ECO:0000256" key="4">
    <source>
        <dbReference type="ARBA" id="ARBA00022673"/>
    </source>
</evidence>
<keyword evidence="3" id="KW-0813">Transport</keyword>
<dbReference type="GO" id="GO:0005509">
    <property type="term" value="F:calcium ion binding"/>
    <property type="evidence" value="ECO:0007669"/>
    <property type="project" value="InterPro"/>
</dbReference>
<feature type="transmembrane region" description="Helical" evidence="12">
    <location>
        <begin position="458"/>
        <end position="483"/>
    </location>
</feature>
<dbReference type="GO" id="GO:0016020">
    <property type="term" value="C:membrane"/>
    <property type="evidence" value="ECO:0007669"/>
    <property type="project" value="UniProtKB-SubCell"/>
</dbReference>
<dbReference type="InterPro" id="IPR010920">
    <property type="entry name" value="LSM_dom_sf"/>
</dbReference>